<feature type="transmembrane region" description="Helical" evidence="1">
    <location>
        <begin position="158"/>
        <end position="181"/>
    </location>
</feature>
<dbReference type="Proteomes" id="UP000263833">
    <property type="component" value="Unassembled WGS sequence"/>
</dbReference>
<evidence type="ECO:0000256" key="1">
    <source>
        <dbReference type="SAM" id="Phobius"/>
    </source>
</evidence>
<organism evidence="2 3">
    <name type="scientific">Sphingorhabdus pulchriflava</name>
    <dbReference type="NCBI Taxonomy" id="2292257"/>
    <lineage>
        <taxon>Bacteria</taxon>
        <taxon>Pseudomonadati</taxon>
        <taxon>Pseudomonadota</taxon>
        <taxon>Alphaproteobacteria</taxon>
        <taxon>Sphingomonadales</taxon>
        <taxon>Sphingomonadaceae</taxon>
        <taxon>Sphingorhabdus</taxon>
    </lineage>
</organism>
<name>A0A371BIV7_9SPHN</name>
<sequence>MRQFFLLFMFSLQILWGIEVQAQTADNQAELEQAKQVAVQFLTAAREGRIDDAKRLVTATATDELQLQFKSDSQRLKAVPPPEFQFALPLKSKSFDPAEHEAQLVYASKQDGKWTTTTLRLYRYDNDPYRVEFWKVGDNEPNLFAMSDDPVLKKMPTIMLWIFLGMAAVGLILLFLILWLIRRKPRLVAPENEVERRVAAITRREEEAVE</sequence>
<keyword evidence="1" id="KW-1133">Transmembrane helix</keyword>
<reference evidence="3" key="1">
    <citation type="submission" date="2018-08" db="EMBL/GenBank/DDBJ databases">
        <authorList>
            <person name="Kim S.-J."/>
            <person name="Jung G.-Y."/>
        </authorList>
    </citation>
    <scope>NUCLEOTIDE SEQUENCE [LARGE SCALE GENOMIC DNA]</scope>
    <source>
        <strain evidence="3">GY_G</strain>
    </source>
</reference>
<accession>A0A371BIV7</accession>
<evidence type="ECO:0000313" key="2">
    <source>
        <dbReference type="EMBL" id="RDV07534.1"/>
    </source>
</evidence>
<proteinExistence type="predicted"/>
<keyword evidence="1" id="KW-0472">Membrane</keyword>
<comment type="caution">
    <text evidence="2">The sequence shown here is derived from an EMBL/GenBank/DDBJ whole genome shotgun (WGS) entry which is preliminary data.</text>
</comment>
<keyword evidence="1" id="KW-0812">Transmembrane</keyword>
<keyword evidence="3" id="KW-1185">Reference proteome</keyword>
<dbReference type="EMBL" id="QRGP01000001">
    <property type="protein sequence ID" value="RDV07534.1"/>
    <property type="molecule type" value="Genomic_DNA"/>
</dbReference>
<protein>
    <submittedName>
        <fullName evidence="2">Uncharacterized protein</fullName>
    </submittedName>
</protein>
<dbReference type="AlphaFoldDB" id="A0A371BIV7"/>
<gene>
    <name evidence="2" type="ORF">DXH95_09425</name>
</gene>
<evidence type="ECO:0000313" key="3">
    <source>
        <dbReference type="Proteomes" id="UP000263833"/>
    </source>
</evidence>